<evidence type="ECO:0000259" key="6">
    <source>
        <dbReference type="Pfam" id="PF05175"/>
    </source>
</evidence>
<dbReference type="GO" id="GO:0003676">
    <property type="term" value="F:nucleic acid binding"/>
    <property type="evidence" value="ECO:0007669"/>
    <property type="project" value="InterPro"/>
</dbReference>
<keyword evidence="1 5" id="KW-0489">Methyltransferase</keyword>
<reference evidence="8 9" key="1">
    <citation type="submission" date="2019-07" db="EMBL/GenBank/DDBJ databases">
        <title>Novel species isolated from glacier.</title>
        <authorList>
            <person name="Liu Q."/>
            <person name="Xin Y.-H."/>
        </authorList>
    </citation>
    <scope>NUCLEOTIDE SEQUENCE [LARGE SCALE GENOMIC DNA]</scope>
    <source>
        <strain evidence="8 9">LB1R16</strain>
    </source>
</reference>
<evidence type="ECO:0000313" key="8">
    <source>
        <dbReference type="EMBL" id="TRW17297.1"/>
    </source>
</evidence>
<dbReference type="InterPro" id="IPR007848">
    <property type="entry name" value="Small_mtfrase_dom"/>
</dbReference>
<evidence type="ECO:0000256" key="3">
    <source>
        <dbReference type="ARBA" id="ARBA00022691"/>
    </source>
</evidence>
<proteinExistence type="inferred from homology"/>
<dbReference type="GO" id="GO:0102559">
    <property type="term" value="F:peptide chain release factor N(5)-glutamine methyltransferase activity"/>
    <property type="evidence" value="ECO:0007669"/>
    <property type="project" value="UniProtKB-EC"/>
</dbReference>
<protein>
    <recommendedName>
        <fullName evidence="5">Release factor glutamine methyltransferase</fullName>
        <shortName evidence="5">RF MTase</shortName>
        <ecNumber evidence="5">2.1.1.297</ecNumber>
    </recommendedName>
    <alternativeName>
        <fullName evidence="5">N5-glutamine methyltransferase PrmC</fullName>
    </alternativeName>
    <alternativeName>
        <fullName evidence="5">Protein-(glutamine-N5) MTase PrmC</fullName>
    </alternativeName>
    <alternativeName>
        <fullName evidence="5">Protein-glutamine N-methyltransferase PrmC</fullName>
    </alternativeName>
</protein>
<dbReference type="InterPro" id="IPR040758">
    <property type="entry name" value="PrmC_N"/>
</dbReference>
<accession>A0A552UGI6</accession>
<feature type="binding site" evidence="5">
    <location>
        <position position="132"/>
    </location>
    <ligand>
        <name>S-adenosyl-L-methionine</name>
        <dbReference type="ChEBI" id="CHEBI:59789"/>
    </ligand>
</feature>
<dbReference type="InterPro" id="IPR050320">
    <property type="entry name" value="N5-glutamine_MTase"/>
</dbReference>
<dbReference type="Proteomes" id="UP000317894">
    <property type="component" value="Unassembled WGS sequence"/>
</dbReference>
<dbReference type="HAMAP" id="MF_02126">
    <property type="entry name" value="RF_methyltr_PrmC"/>
    <property type="match status" value="1"/>
</dbReference>
<dbReference type="RefSeq" id="WP_143554842.1">
    <property type="nucleotide sequence ID" value="NZ_VJWA01000001.1"/>
</dbReference>
<dbReference type="EMBL" id="VJWA01000001">
    <property type="protein sequence ID" value="TRW17297.1"/>
    <property type="molecule type" value="Genomic_DNA"/>
</dbReference>
<gene>
    <name evidence="5 8" type="primary">prmC</name>
    <name evidence="8" type="ORF">FMM06_03695</name>
</gene>
<name>A0A552UGI6_9SPHN</name>
<dbReference type="GO" id="GO:0032259">
    <property type="term" value="P:methylation"/>
    <property type="evidence" value="ECO:0007669"/>
    <property type="project" value="UniProtKB-KW"/>
</dbReference>
<keyword evidence="2 5" id="KW-0808">Transferase</keyword>
<dbReference type="InterPro" id="IPR019874">
    <property type="entry name" value="RF_methyltr_PrmC"/>
</dbReference>
<dbReference type="AlphaFoldDB" id="A0A552UGI6"/>
<feature type="binding site" evidence="5">
    <location>
        <position position="161"/>
    </location>
    <ligand>
        <name>S-adenosyl-L-methionine</name>
        <dbReference type="ChEBI" id="CHEBI:59789"/>
    </ligand>
</feature>
<dbReference type="NCBIfam" id="TIGR03534">
    <property type="entry name" value="RF_mod_PrmC"/>
    <property type="match status" value="1"/>
</dbReference>
<feature type="binding site" evidence="5">
    <location>
        <begin position="174"/>
        <end position="177"/>
    </location>
    <ligand>
        <name>substrate</name>
    </ligand>
</feature>
<evidence type="ECO:0000256" key="2">
    <source>
        <dbReference type="ARBA" id="ARBA00022679"/>
    </source>
</evidence>
<organism evidence="8 9">
    <name type="scientific">Glacieibacterium frigidum</name>
    <dbReference type="NCBI Taxonomy" id="2593303"/>
    <lineage>
        <taxon>Bacteria</taxon>
        <taxon>Pseudomonadati</taxon>
        <taxon>Pseudomonadota</taxon>
        <taxon>Alphaproteobacteria</taxon>
        <taxon>Sphingomonadales</taxon>
        <taxon>Sphingosinicellaceae</taxon>
        <taxon>Glacieibacterium</taxon>
    </lineage>
</organism>
<dbReference type="Gene3D" id="3.40.50.150">
    <property type="entry name" value="Vaccinia Virus protein VP39"/>
    <property type="match status" value="1"/>
</dbReference>
<dbReference type="NCBIfam" id="TIGR00536">
    <property type="entry name" value="hemK_fam"/>
    <property type="match status" value="1"/>
</dbReference>
<evidence type="ECO:0000259" key="7">
    <source>
        <dbReference type="Pfam" id="PF17827"/>
    </source>
</evidence>
<keyword evidence="3 5" id="KW-0949">S-adenosyl-L-methionine</keyword>
<comment type="catalytic activity">
    <reaction evidence="4 5">
        <text>L-glutaminyl-[peptide chain release factor] + S-adenosyl-L-methionine = N(5)-methyl-L-glutaminyl-[peptide chain release factor] + S-adenosyl-L-homocysteine + H(+)</text>
        <dbReference type="Rhea" id="RHEA:42896"/>
        <dbReference type="Rhea" id="RHEA-COMP:10271"/>
        <dbReference type="Rhea" id="RHEA-COMP:10272"/>
        <dbReference type="ChEBI" id="CHEBI:15378"/>
        <dbReference type="ChEBI" id="CHEBI:30011"/>
        <dbReference type="ChEBI" id="CHEBI:57856"/>
        <dbReference type="ChEBI" id="CHEBI:59789"/>
        <dbReference type="ChEBI" id="CHEBI:61891"/>
        <dbReference type="EC" id="2.1.1.297"/>
    </reaction>
</comment>
<comment type="similarity">
    <text evidence="5">Belongs to the protein N5-glutamine methyltransferase family. PrmC subfamily.</text>
</comment>
<dbReference type="PROSITE" id="PS00092">
    <property type="entry name" value="N6_MTASE"/>
    <property type="match status" value="1"/>
</dbReference>
<comment type="caution">
    <text evidence="8">The sequence shown here is derived from an EMBL/GenBank/DDBJ whole genome shotgun (WGS) entry which is preliminary data.</text>
</comment>
<dbReference type="SUPFAM" id="SSF53335">
    <property type="entry name" value="S-adenosyl-L-methionine-dependent methyltransferases"/>
    <property type="match status" value="1"/>
</dbReference>
<dbReference type="PANTHER" id="PTHR18895:SF74">
    <property type="entry name" value="MTRF1L RELEASE FACTOR GLUTAMINE METHYLTRANSFERASE"/>
    <property type="match status" value="1"/>
</dbReference>
<evidence type="ECO:0000256" key="5">
    <source>
        <dbReference type="HAMAP-Rule" id="MF_02126"/>
    </source>
</evidence>
<evidence type="ECO:0000256" key="4">
    <source>
        <dbReference type="ARBA" id="ARBA00048391"/>
    </source>
</evidence>
<feature type="domain" description="Release factor glutamine methyltransferase N-terminal" evidence="7">
    <location>
        <begin position="2"/>
        <end position="64"/>
    </location>
</feature>
<evidence type="ECO:0000256" key="1">
    <source>
        <dbReference type="ARBA" id="ARBA00022603"/>
    </source>
</evidence>
<keyword evidence="9" id="KW-1185">Reference proteome</keyword>
<dbReference type="EC" id="2.1.1.297" evidence="5"/>
<sequence length="264" mass="27734">MRAAEALRAAASRIDRLDAEVLLAHAARVGRMAILLDLDRAVPPGFDALVERRAKGEPVAYITGSREFWSLDLQVTPEVLIPRPDSETLIEAAIAHFGERAPDTILDLGTGSGALLLAALDAWPGARGVGIDASPTALAVAAANAARLRFGTRATFAPGGWDGDGGVHDLILCNPPYIATSETLPRDVADWEPHDALFAGPDGLDDYRHIVPLLSGQLTPHGVACIEIGATQAGAVARLLEAQGLTTALRRDLAGLPRCLVVTK</sequence>
<dbReference type="Gene3D" id="1.10.8.10">
    <property type="entry name" value="DNA helicase RuvA subunit, C-terminal domain"/>
    <property type="match status" value="1"/>
</dbReference>
<dbReference type="Pfam" id="PF05175">
    <property type="entry name" value="MTS"/>
    <property type="match status" value="1"/>
</dbReference>
<feature type="binding site" evidence="5">
    <location>
        <begin position="109"/>
        <end position="113"/>
    </location>
    <ligand>
        <name>S-adenosyl-L-methionine</name>
        <dbReference type="ChEBI" id="CHEBI:59789"/>
    </ligand>
</feature>
<evidence type="ECO:0000313" key="9">
    <source>
        <dbReference type="Proteomes" id="UP000317894"/>
    </source>
</evidence>
<feature type="binding site" evidence="5">
    <location>
        <position position="174"/>
    </location>
    <ligand>
        <name>S-adenosyl-L-methionine</name>
        <dbReference type="ChEBI" id="CHEBI:59789"/>
    </ligand>
</feature>
<dbReference type="InterPro" id="IPR004556">
    <property type="entry name" value="HemK-like"/>
</dbReference>
<dbReference type="InterPro" id="IPR029063">
    <property type="entry name" value="SAM-dependent_MTases_sf"/>
</dbReference>
<comment type="function">
    <text evidence="5">Methylates the class 1 translation termination release factors RF1/PrfA and RF2/PrfB on the glutamine residue of the universally conserved GGQ motif.</text>
</comment>
<feature type="domain" description="Methyltransferase small" evidence="6">
    <location>
        <begin position="95"/>
        <end position="182"/>
    </location>
</feature>
<dbReference type="OrthoDB" id="9800643at2"/>
<dbReference type="InterPro" id="IPR002052">
    <property type="entry name" value="DNA_methylase_N6_adenine_CS"/>
</dbReference>
<dbReference type="Pfam" id="PF17827">
    <property type="entry name" value="PrmC_N"/>
    <property type="match status" value="1"/>
</dbReference>
<dbReference type="PANTHER" id="PTHR18895">
    <property type="entry name" value="HEMK METHYLTRANSFERASE"/>
    <property type="match status" value="1"/>
</dbReference>